<feature type="domain" description="DUF6857" evidence="3">
    <location>
        <begin position="323"/>
        <end position="558"/>
    </location>
</feature>
<comment type="caution">
    <text evidence="4">The sequence shown here is derived from an EMBL/GenBank/DDBJ whole genome shotgun (WGS) entry which is preliminary data.</text>
</comment>
<accession>A0AAV3RTB8</accession>
<dbReference type="PANTHER" id="PTHR31928">
    <property type="entry name" value="EXPRESSED PROTEIN"/>
    <property type="match status" value="1"/>
</dbReference>
<dbReference type="EMBL" id="BAABME010029466">
    <property type="protein sequence ID" value="GAA0183695.1"/>
    <property type="molecule type" value="Genomic_DNA"/>
</dbReference>
<dbReference type="InterPro" id="IPR049172">
    <property type="entry name" value="DUF6857_pln"/>
</dbReference>
<dbReference type="InterPro" id="IPR048297">
    <property type="entry name" value="DUF936_dom_pln"/>
</dbReference>
<evidence type="ECO:0000259" key="2">
    <source>
        <dbReference type="Pfam" id="PF06075"/>
    </source>
</evidence>
<dbReference type="InterPro" id="IPR010341">
    <property type="entry name" value="DUF936_pln"/>
</dbReference>
<dbReference type="AlphaFoldDB" id="A0AAV3RTB8"/>
<feature type="region of interest" description="Disordered" evidence="1">
    <location>
        <begin position="249"/>
        <end position="291"/>
    </location>
</feature>
<dbReference type="Pfam" id="PF21647">
    <property type="entry name" value="DUF6857"/>
    <property type="match status" value="1"/>
</dbReference>
<evidence type="ECO:0000256" key="1">
    <source>
        <dbReference type="SAM" id="MobiDB-lite"/>
    </source>
</evidence>
<evidence type="ECO:0000313" key="5">
    <source>
        <dbReference type="Proteomes" id="UP001454036"/>
    </source>
</evidence>
<keyword evidence="5" id="KW-1185">Reference proteome</keyword>
<dbReference type="Pfam" id="PF06075">
    <property type="entry name" value="DUF936"/>
    <property type="match status" value="1"/>
</dbReference>
<feature type="region of interest" description="Disordered" evidence="1">
    <location>
        <begin position="187"/>
        <end position="209"/>
    </location>
</feature>
<proteinExistence type="predicted"/>
<dbReference type="Proteomes" id="UP001454036">
    <property type="component" value="Unassembled WGS sequence"/>
</dbReference>
<organism evidence="4 5">
    <name type="scientific">Lithospermum erythrorhizon</name>
    <name type="common">Purple gromwell</name>
    <name type="synonym">Lithospermum officinale var. erythrorhizon</name>
    <dbReference type="NCBI Taxonomy" id="34254"/>
    <lineage>
        <taxon>Eukaryota</taxon>
        <taxon>Viridiplantae</taxon>
        <taxon>Streptophyta</taxon>
        <taxon>Embryophyta</taxon>
        <taxon>Tracheophyta</taxon>
        <taxon>Spermatophyta</taxon>
        <taxon>Magnoliopsida</taxon>
        <taxon>eudicotyledons</taxon>
        <taxon>Gunneridae</taxon>
        <taxon>Pentapetalae</taxon>
        <taxon>asterids</taxon>
        <taxon>lamiids</taxon>
        <taxon>Boraginales</taxon>
        <taxon>Boraginaceae</taxon>
        <taxon>Boraginoideae</taxon>
        <taxon>Lithospermeae</taxon>
        <taxon>Lithospermum</taxon>
    </lineage>
</organism>
<evidence type="ECO:0000259" key="3">
    <source>
        <dbReference type="Pfam" id="PF21647"/>
    </source>
</evidence>
<gene>
    <name evidence="4" type="ORF">LIER_42449</name>
</gene>
<name>A0AAV3RTB8_LITER</name>
<evidence type="ECO:0000313" key="4">
    <source>
        <dbReference type="EMBL" id="GAA0183695.1"/>
    </source>
</evidence>
<protein>
    <submittedName>
        <fullName evidence="4">Uncharacterized protein</fullName>
    </submittedName>
</protein>
<feature type="domain" description="DUF936" evidence="2">
    <location>
        <begin position="4"/>
        <end position="120"/>
    </location>
</feature>
<dbReference type="PANTHER" id="PTHR31928:SF6">
    <property type="entry name" value="DUF936 DOMAIN-CONTAINING PROTEIN"/>
    <property type="match status" value="1"/>
</dbReference>
<sequence length="596" mass="65200">MAALAPGVLLKLLNAMNSRVKPTSEHRSSLLQITDIVPADLDEKNLLPKQGFYVKVSDSSHSIYVSLPVDQDHLVMSNKIQLGQFIYVDQLEPNSPVPIVKGAKPLPGRHPLMGTPEPLMGLRKKGEKCEGKLNLNVSAHKRSSWGTGENEVEILASPRVIKPVTLDLDQCTPLKVKSSGVKFERNFPTSPVMRGRVGKDGGSGGGSAVRASTGGALLMKMVDMKGESPAALMRKSCVTPSRLKYPRSKSFCDKEQRIANSPFTSAEKRSSTPPATSTKSAKKEASPNVARAEAHKCYNSEVFSQPQSHLDTTPEQGTGLQMKLPGKISILGKEAVQQREMAQKIALQALRDASASENIVKALKMFSNLSRLAKAEAPSICFDQFLEFHNQIEQVLAEMISTQAAIAASEMAKAPNTTEPKENNQESNTVLNEVKHEHNSASKRRAALFKSIAMFPDKNDQKSILGKHFRSSPNAKRTPSLTPLGKLPIDCYSHGDENKKPTDSFSSLPNSINLGKQIKKESGIWFMDFLEKSLEKGLKKGSKGTAATSDRQKVPQSLILKVINYIEIEQCDSSKKPVHPKAAQIARKLRIKMKNP</sequence>
<reference evidence="4 5" key="1">
    <citation type="submission" date="2024-01" db="EMBL/GenBank/DDBJ databases">
        <title>The complete chloroplast genome sequence of Lithospermum erythrorhizon: insights into the phylogenetic relationship among Boraginaceae species and the maternal lineages of purple gromwells.</title>
        <authorList>
            <person name="Okada T."/>
            <person name="Watanabe K."/>
        </authorList>
    </citation>
    <scope>NUCLEOTIDE SEQUENCE [LARGE SCALE GENOMIC DNA]</scope>
</reference>